<keyword evidence="1" id="KW-0238">DNA-binding</keyword>
<dbReference type="AlphaFoldDB" id="A0A933MIG7"/>
<dbReference type="GO" id="GO:0005829">
    <property type="term" value="C:cytosol"/>
    <property type="evidence" value="ECO:0007669"/>
    <property type="project" value="TreeGrafter"/>
</dbReference>
<dbReference type="InterPro" id="IPR001387">
    <property type="entry name" value="Cro/C1-type_HTH"/>
</dbReference>
<dbReference type="GO" id="GO:0003677">
    <property type="term" value="F:DNA binding"/>
    <property type="evidence" value="ECO:0007669"/>
    <property type="project" value="UniProtKB-KW"/>
</dbReference>
<dbReference type="CDD" id="cd00093">
    <property type="entry name" value="HTH_XRE"/>
    <property type="match status" value="1"/>
</dbReference>
<dbReference type="PANTHER" id="PTHR46797">
    <property type="entry name" value="HTH-TYPE TRANSCRIPTIONAL REGULATOR"/>
    <property type="match status" value="1"/>
</dbReference>
<evidence type="ECO:0000256" key="1">
    <source>
        <dbReference type="ARBA" id="ARBA00023125"/>
    </source>
</evidence>
<dbReference type="SUPFAM" id="SSF47413">
    <property type="entry name" value="lambda repressor-like DNA-binding domains"/>
    <property type="match status" value="1"/>
</dbReference>
<organism evidence="3 4">
    <name type="scientific">candidate division TA06 bacterium</name>
    <dbReference type="NCBI Taxonomy" id="2250710"/>
    <lineage>
        <taxon>Bacteria</taxon>
        <taxon>Bacteria division TA06</taxon>
    </lineage>
</organism>
<name>A0A933MIG7_UNCT6</name>
<reference evidence="3" key="1">
    <citation type="submission" date="2020-07" db="EMBL/GenBank/DDBJ databases">
        <title>Huge and variable diversity of episymbiotic CPR bacteria and DPANN archaea in groundwater ecosystems.</title>
        <authorList>
            <person name="He C.Y."/>
            <person name="Keren R."/>
            <person name="Whittaker M."/>
            <person name="Farag I.F."/>
            <person name="Doudna J."/>
            <person name="Cate J.H.D."/>
            <person name="Banfield J.F."/>
        </authorList>
    </citation>
    <scope>NUCLEOTIDE SEQUENCE</scope>
    <source>
        <strain evidence="3">NC_groundwater_1520_Pr4_B-0.1um_53_5</strain>
    </source>
</reference>
<dbReference type="GO" id="GO:0003700">
    <property type="term" value="F:DNA-binding transcription factor activity"/>
    <property type="evidence" value="ECO:0007669"/>
    <property type="project" value="TreeGrafter"/>
</dbReference>
<accession>A0A933MIG7</accession>
<dbReference type="Pfam" id="PF01381">
    <property type="entry name" value="HTH_3"/>
    <property type="match status" value="1"/>
</dbReference>
<dbReference type="InterPro" id="IPR010982">
    <property type="entry name" value="Lambda_DNA-bd_dom_sf"/>
</dbReference>
<gene>
    <name evidence="3" type="ORF">HY768_07655</name>
</gene>
<dbReference type="InterPro" id="IPR050807">
    <property type="entry name" value="TransReg_Diox_bact_type"/>
</dbReference>
<dbReference type="Gene3D" id="1.10.260.40">
    <property type="entry name" value="lambda repressor-like DNA-binding domains"/>
    <property type="match status" value="1"/>
</dbReference>
<dbReference type="Proteomes" id="UP000736328">
    <property type="component" value="Unassembled WGS sequence"/>
</dbReference>
<dbReference type="SMART" id="SM00530">
    <property type="entry name" value="HTH_XRE"/>
    <property type="match status" value="1"/>
</dbReference>
<dbReference type="EMBL" id="JACQXR010000100">
    <property type="protein sequence ID" value="MBI4727082.1"/>
    <property type="molecule type" value="Genomic_DNA"/>
</dbReference>
<evidence type="ECO:0000259" key="2">
    <source>
        <dbReference type="PROSITE" id="PS50943"/>
    </source>
</evidence>
<protein>
    <submittedName>
        <fullName evidence="3">Helix-turn-helix transcriptional regulator</fullName>
    </submittedName>
</protein>
<dbReference type="PANTHER" id="PTHR46797:SF1">
    <property type="entry name" value="METHYLPHOSPHONATE SYNTHASE"/>
    <property type="match status" value="1"/>
</dbReference>
<feature type="domain" description="HTH cro/C1-type" evidence="2">
    <location>
        <begin position="15"/>
        <end position="69"/>
    </location>
</feature>
<sequence>MSAKTNVKIRFGLRIQQLRKQQGITQEELGFRSNLHSTHIGMIERGVKNVTLETIVKLADALGISTELLFAERHDLKDSKDAALAEINGLVKRQNEKKRILIRDVIKDILQWTKR</sequence>
<dbReference type="PROSITE" id="PS50943">
    <property type="entry name" value="HTH_CROC1"/>
    <property type="match status" value="1"/>
</dbReference>
<proteinExistence type="predicted"/>
<evidence type="ECO:0000313" key="3">
    <source>
        <dbReference type="EMBL" id="MBI4727082.1"/>
    </source>
</evidence>
<evidence type="ECO:0000313" key="4">
    <source>
        <dbReference type="Proteomes" id="UP000736328"/>
    </source>
</evidence>
<comment type="caution">
    <text evidence="3">The sequence shown here is derived from an EMBL/GenBank/DDBJ whole genome shotgun (WGS) entry which is preliminary data.</text>
</comment>